<sequence length="146" mass="15363">MFQRILVAIDGGPNRHQALATARELATLTGSRVRVVHVLASAVAFDTLVRLEDDPEAHAVLDEAVTTLRSAGIDADGELFLGLTDQVPAVISEAAAQFQADLVVLSPHHRGAVAAFFNHRVSDTVAHTSRIAVLLAPEAAAESAGR</sequence>
<dbReference type="InterPro" id="IPR006015">
    <property type="entry name" value="Universal_stress_UspA"/>
</dbReference>
<dbReference type="InterPro" id="IPR014729">
    <property type="entry name" value="Rossmann-like_a/b/a_fold"/>
</dbReference>
<dbReference type="EMBL" id="JBHSQJ010000152">
    <property type="protein sequence ID" value="MFC5911252.1"/>
    <property type="molecule type" value="Genomic_DNA"/>
</dbReference>
<keyword evidence="4" id="KW-1185">Reference proteome</keyword>
<evidence type="ECO:0000259" key="2">
    <source>
        <dbReference type="Pfam" id="PF00582"/>
    </source>
</evidence>
<comment type="caution">
    <text evidence="3">The sequence shown here is derived from an EMBL/GenBank/DDBJ whole genome shotgun (WGS) entry which is preliminary data.</text>
</comment>
<evidence type="ECO:0000313" key="3">
    <source>
        <dbReference type="EMBL" id="MFC5911252.1"/>
    </source>
</evidence>
<dbReference type="Pfam" id="PF00582">
    <property type="entry name" value="Usp"/>
    <property type="match status" value="1"/>
</dbReference>
<dbReference type="PRINTS" id="PR01438">
    <property type="entry name" value="UNVRSLSTRESS"/>
</dbReference>
<dbReference type="PANTHER" id="PTHR46268">
    <property type="entry name" value="STRESS RESPONSE PROTEIN NHAX"/>
    <property type="match status" value="1"/>
</dbReference>
<gene>
    <name evidence="3" type="ORF">ACFP3V_29110</name>
</gene>
<dbReference type="SUPFAM" id="SSF52402">
    <property type="entry name" value="Adenine nucleotide alpha hydrolases-like"/>
    <property type="match status" value="1"/>
</dbReference>
<proteinExistence type="inferred from homology"/>
<dbReference type="CDD" id="cd00293">
    <property type="entry name" value="USP-like"/>
    <property type="match status" value="1"/>
</dbReference>
<comment type="similarity">
    <text evidence="1">Belongs to the universal stress protein A family.</text>
</comment>
<dbReference type="RefSeq" id="WP_380589883.1">
    <property type="nucleotide sequence ID" value="NZ_JBHSQJ010000152.1"/>
</dbReference>
<dbReference type="Gene3D" id="3.40.50.620">
    <property type="entry name" value="HUPs"/>
    <property type="match status" value="1"/>
</dbReference>
<dbReference type="InterPro" id="IPR006016">
    <property type="entry name" value="UspA"/>
</dbReference>
<name>A0ABW1GCD1_9ACTN</name>
<evidence type="ECO:0000256" key="1">
    <source>
        <dbReference type="ARBA" id="ARBA00008791"/>
    </source>
</evidence>
<dbReference type="PANTHER" id="PTHR46268:SF6">
    <property type="entry name" value="UNIVERSAL STRESS PROTEIN UP12"/>
    <property type="match status" value="1"/>
</dbReference>
<accession>A0ABW1GCD1</accession>
<evidence type="ECO:0000313" key="4">
    <source>
        <dbReference type="Proteomes" id="UP001596174"/>
    </source>
</evidence>
<dbReference type="Proteomes" id="UP001596174">
    <property type="component" value="Unassembled WGS sequence"/>
</dbReference>
<organism evidence="3 4">
    <name type="scientific">Streptacidiphilus monticola</name>
    <dbReference type="NCBI Taxonomy" id="2161674"/>
    <lineage>
        <taxon>Bacteria</taxon>
        <taxon>Bacillati</taxon>
        <taxon>Actinomycetota</taxon>
        <taxon>Actinomycetes</taxon>
        <taxon>Kitasatosporales</taxon>
        <taxon>Streptomycetaceae</taxon>
        <taxon>Streptacidiphilus</taxon>
    </lineage>
</organism>
<protein>
    <submittedName>
        <fullName evidence="3">Universal stress protein</fullName>
    </submittedName>
</protein>
<feature type="domain" description="UspA" evidence="2">
    <location>
        <begin position="1"/>
        <end position="136"/>
    </location>
</feature>
<reference evidence="4" key="1">
    <citation type="journal article" date="2019" name="Int. J. Syst. Evol. Microbiol.">
        <title>The Global Catalogue of Microorganisms (GCM) 10K type strain sequencing project: providing services to taxonomists for standard genome sequencing and annotation.</title>
        <authorList>
            <consortium name="The Broad Institute Genomics Platform"/>
            <consortium name="The Broad Institute Genome Sequencing Center for Infectious Disease"/>
            <person name="Wu L."/>
            <person name="Ma J."/>
        </authorList>
    </citation>
    <scope>NUCLEOTIDE SEQUENCE [LARGE SCALE GENOMIC DNA]</scope>
    <source>
        <strain evidence="4">JCM 4816</strain>
    </source>
</reference>